<sequence length="188" mass="20109">MRTVPSLVQSGAPTLPHAGSLGVIISLPASLAAELGQKRAQFAGPSAAVVPPHITLVSGRATDSWDAAVEHVREVAAESTPFKLSLRGTGTFQPVSPVVFLNVDHGAQECAALHAKLVQGPLEHQLAFDFHPHLTIAHYLDDEIMDQAKEEMAHFEASFEVASIGLFDYIEGNWALREELNLGGATRT</sequence>
<dbReference type="Pfam" id="PF13563">
    <property type="entry name" value="2_5_RNA_ligase2"/>
    <property type="match status" value="1"/>
</dbReference>
<dbReference type="PANTHER" id="PTHR40037">
    <property type="entry name" value="PHOSPHOESTERASE YJCG-RELATED"/>
    <property type="match status" value="1"/>
</dbReference>
<dbReference type="InterPro" id="IPR009097">
    <property type="entry name" value="Cyclic_Pdiesterase"/>
</dbReference>
<dbReference type="Proteomes" id="UP000059574">
    <property type="component" value="Chromosome"/>
</dbReference>
<accession>A0A0S2M2R1</accession>
<dbReference type="PANTHER" id="PTHR40037:SF1">
    <property type="entry name" value="PHOSPHOESTERASE SAOUHSC_00951-RELATED"/>
    <property type="match status" value="1"/>
</dbReference>
<organism evidence="1 2">
    <name type="scientific">Arthrobacter alpinus</name>
    <dbReference type="NCBI Taxonomy" id="656366"/>
    <lineage>
        <taxon>Bacteria</taxon>
        <taxon>Bacillati</taxon>
        <taxon>Actinomycetota</taxon>
        <taxon>Actinomycetes</taxon>
        <taxon>Micrococcales</taxon>
        <taxon>Micrococcaceae</taxon>
        <taxon>Arthrobacter</taxon>
    </lineage>
</organism>
<protein>
    <recommendedName>
        <fullName evidence="3">2'-5' RNA ligase</fullName>
    </recommendedName>
</protein>
<dbReference type="OrthoDB" id="358773at2"/>
<dbReference type="SUPFAM" id="SSF55144">
    <property type="entry name" value="LigT-like"/>
    <property type="match status" value="1"/>
</dbReference>
<gene>
    <name evidence="1" type="ORF">AS189_17080</name>
</gene>
<dbReference type="AlphaFoldDB" id="A0A0S2M2R1"/>
<reference evidence="1 2" key="2">
    <citation type="journal article" date="2016" name="J. Biotechnol.">
        <title>Complete genome sequence of Arthrobacter alpinus ERGS4:06, a yellow pigmented bacterium tolerant to cold and radiations isolated from Sikkim Himalaya.</title>
        <authorList>
            <person name="Kumar R."/>
            <person name="Singh D."/>
            <person name="Swarnkar M.K."/>
            <person name="Singh A.K."/>
            <person name="Kumar S."/>
        </authorList>
    </citation>
    <scope>NUCLEOTIDE SEQUENCE [LARGE SCALE GENOMIC DNA]</scope>
    <source>
        <strain evidence="1 2">ERGS4:06</strain>
    </source>
</reference>
<dbReference type="EMBL" id="CP013200">
    <property type="protein sequence ID" value="ALO67878.1"/>
    <property type="molecule type" value="Genomic_DNA"/>
</dbReference>
<dbReference type="Gene3D" id="3.90.1140.10">
    <property type="entry name" value="Cyclic phosphodiesterase"/>
    <property type="match status" value="1"/>
</dbReference>
<dbReference type="InterPro" id="IPR050580">
    <property type="entry name" value="2H_phosphoesterase_YjcG-like"/>
</dbReference>
<reference evidence="2" key="1">
    <citation type="submission" date="2015-11" db="EMBL/GenBank/DDBJ databases">
        <authorList>
            <person name="Kumar R."/>
            <person name="Singh D."/>
            <person name="Swarnkar M.K."/>
            <person name="Singh A.K."/>
            <person name="Kumar S."/>
        </authorList>
    </citation>
    <scope>NUCLEOTIDE SEQUENCE [LARGE SCALE GENOMIC DNA]</scope>
    <source>
        <strain evidence="2">ERGS4:06</strain>
    </source>
</reference>
<evidence type="ECO:0000313" key="1">
    <source>
        <dbReference type="EMBL" id="ALO67878.1"/>
    </source>
</evidence>
<proteinExistence type="predicted"/>
<name>A0A0S2M2R1_9MICC</name>
<evidence type="ECO:0000313" key="2">
    <source>
        <dbReference type="Proteomes" id="UP000059574"/>
    </source>
</evidence>
<evidence type="ECO:0008006" key="3">
    <source>
        <dbReference type="Google" id="ProtNLM"/>
    </source>
</evidence>